<proteinExistence type="predicted"/>
<keyword evidence="1" id="KW-0472">Membrane</keyword>
<evidence type="ECO:0000313" key="2">
    <source>
        <dbReference type="EMBL" id="CAD0299313.1"/>
    </source>
</evidence>
<evidence type="ECO:0000256" key="1">
    <source>
        <dbReference type="SAM" id="Phobius"/>
    </source>
</evidence>
<dbReference type="Proteomes" id="UP000548771">
    <property type="component" value="Unassembled WGS sequence"/>
</dbReference>
<keyword evidence="1" id="KW-0812">Transmembrane</keyword>
<reference evidence="3" key="1">
    <citation type="submission" date="2019-03" db="EMBL/GenBank/DDBJ databases">
        <authorList>
            <person name="Moriniere L."/>
            <person name="Burlet A."/>
            <person name="Rosenthal E."/>
            <person name="Portier P."/>
            <person name="Lavire C."/>
            <person name="Nesme X."/>
            <person name="Bull C.T."/>
            <person name="Le Saux M."/>
            <person name="Bertolla F."/>
        </authorList>
    </citation>
    <scope>NUCLEOTIDE SEQUENCE</scope>
    <source>
        <strain evidence="3">CFBP2533</strain>
    </source>
</reference>
<gene>
    <name evidence="2" type="ORF">CFBP2533_01560</name>
    <name evidence="3" type="ORF">E1J24_16280</name>
</gene>
<evidence type="ECO:0000313" key="3">
    <source>
        <dbReference type="EMBL" id="NMI23353.1"/>
    </source>
</evidence>
<protein>
    <submittedName>
        <fullName evidence="2">Uncharacterized protein</fullName>
    </submittedName>
</protein>
<reference evidence="3" key="3">
    <citation type="journal article" date="2020" name="Syst. Appl. Microbiol.">
        <title>Clarifying the taxonomy of the causal agent of bacterial leaf spot of lettuce through a polyphasic approach reveals that Xanthomonas cynarae Trebaol et al. 2000 emend. Timilsina et al. 2019 is a later heterotypic synonym of Xanthomonas hortorum Vauterin et al. 1995.</title>
        <authorList>
            <person name="Moriniere L."/>
            <person name="Burlet A."/>
            <person name="Rosenthal E.R."/>
            <person name="Nesme X."/>
            <person name="Portier P."/>
            <person name="Bull C.T."/>
            <person name="Lavire C."/>
            <person name="Fischer-Le Saux M."/>
            <person name="Bertolla F."/>
        </authorList>
    </citation>
    <scope>NUCLEOTIDE SEQUENCE</scope>
    <source>
        <strain evidence="3">CFBP2533</strain>
    </source>
</reference>
<evidence type="ECO:0000313" key="4">
    <source>
        <dbReference type="Proteomes" id="UP000548771"/>
    </source>
</evidence>
<sequence length="95" mass="10355">MDKLIAILVLAILVSVTCAVLLRFVKLHWSLKAICNFVITTAIVCAVVMQDGSAPDWQFALMLTLFFSVPASLCVVLLSAALKWIINKRRAPAPA</sequence>
<reference evidence="2" key="4">
    <citation type="submission" date="2020-07" db="EMBL/GenBank/DDBJ databases">
        <authorList>
            <person name="Pothier F. J."/>
        </authorList>
    </citation>
    <scope>NUCLEOTIDE SEQUENCE</scope>
    <source>
        <strain evidence="2">CFBP 2533</strain>
    </source>
</reference>
<dbReference type="AlphaFoldDB" id="A0A6V7BAP8"/>
<dbReference type="EMBL" id="LR828261">
    <property type="protein sequence ID" value="CAD0299321.1"/>
    <property type="molecule type" value="Genomic_DNA"/>
</dbReference>
<dbReference type="EMBL" id="SMDX01000022">
    <property type="protein sequence ID" value="NMI23353.1"/>
    <property type="molecule type" value="Genomic_DNA"/>
</dbReference>
<reference evidence="4" key="2">
    <citation type="journal article" date="2020" name="Syst. Appl. Microbiol.">
        <title>Clarifying the taxonomy of the causal agent of bacterial leaf spot of lettuce through a polyphasic approach reveals that Xanthomonas cynarae Trebaol et al. 2000 emend. Timilsina et al. 2019 is a later heterotypic synonym of Xanthomonas hortorum Vauterin et al. 1995.</title>
        <authorList>
            <person name="Moriniere L."/>
            <person name="Burlet A."/>
            <person name="Rosenthal E.R."/>
            <person name="Nesme X."/>
            <person name="Portier P."/>
            <person name="Bull C.T."/>
            <person name="Lavire C."/>
            <person name="Fischer-Le Saux M."/>
            <person name="Bertolla F."/>
        </authorList>
    </citation>
    <scope>NUCLEOTIDE SEQUENCE [LARGE SCALE GENOMIC DNA]</scope>
    <source>
        <strain evidence="4">CFBP2533</strain>
    </source>
</reference>
<keyword evidence="1" id="KW-1133">Transmembrane helix</keyword>
<name>A0A6V7BAP8_9XANT</name>
<accession>A0A6V7BAP8</accession>
<organism evidence="2">
    <name type="scientific">Xanthomonas hortorum pv. pelargonii</name>
    <dbReference type="NCBI Taxonomy" id="453602"/>
    <lineage>
        <taxon>Bacteria</taxon>
        <taxon>Pseudomonadati</taxon>
        <taxon>Pseudomonadota</taxon>
        <taxon>Gammaproteobacteria</taxon>
        <taxon>Lysobacterales</taxon>
        <taxon>Lysobacteraceae</taxon>
        <taxon>Xanthomonas</taxon>
    </lineage>
</organism>
<dbReference type="EMBL" id="LR828261">
    <property type="protein sequence ID" value="CAD0299313.1"/>
    <property type="molecule type" value="Genomic_DNA"/>
</dbReference>
<dbReference type="RefSeq" id="WP_168959213.1">
    <property type="nucleotide sequence ID" value="NZ_CP098604.1"/>
</dbReference>
<feature type="transmembrane region" description="Helical" evidence="1">
    <location>
        <begin position="61"/>
        <end position="86"/>
    </location>
</feature>
<feature type="transmembrane region" description="Helical" evidence="1">
    <location>
        <begin position="29"/>
        <end position="49"/>
    </location>
</feature>